<evidence type="ECO:0000256" key="2">
    <source>
        <dbReference type="ARBA" id="ARBA00022723"/>
    </source>
</evidence>
<dbReference type="EMBL" id="JAKZGO010000019">
    <property type="protein sequence ID" value="MCH7415266.1"/>
    <property type="molecule type" value="Genomic_DNA"/>
</dbReference>
<dbReference type="SUPFAM" id="SSF88713">
    <property type="entry name" value="Glycoside hydrolase/deacetylase"/>
    <property type="match status" value="1"/>
</dbReference>
<comment type="caution">
    <text evidence="7">The sequence shown here is derived from an EMBL/GenBank/DDBJ whole genome shotgun (WGS) entry which is preliminary data.</text>
</comment>
<dbReference type="Gene3D" id="3.20.20.370">
    <property type="entry name" value="Glycoside hydrolase/deacetylase"/>
    <property type="match status" value="1"/>
</dbReference>
<dbReference type="RefSeq" id="WP_241414157.1">
    <property type="nucleotide sequence ID" value="NZ_JAKZGO010000019.1"/>
</dbReference>
<name>A0ABS9VFR8_9BACT</name>
<evidence type="ECO:0000256" key="5">
    <source>
        <dbReference type="ARBA" id="ARBA00023277"/>
    </source>
</evidence>
<organism evidence="7 8">
    <name type="scientific">Belliella alkalica</name>
    <dbReference type="NCBI Taxonomy" id="1730871"/>
    <lineage>
        <taxon>Bacteria</taxon>
        <taxon>Pseudomonadati</taxon>
        <taxon>Bacteroidota</taxon>
        <taxon>Cytophagia</taxon>
        <taxon>Cytophagales</taxon>
        <taxon>Cyclobacteriaceae</taxon>
        <taxon>Belliella</taxon>
    </lineage>
</organism>
<dbReference type="PANTHER" id="PTHR31609">
    <property type="entry name" value="YDJC DEACETYLASE FAMILY MEMBER"/>
    <property type="match status" value="1"/>
</dbReference>
<proteinExistence type="predicted"/>
<protein>
    <submittedName>
        <fullName evidence="7">Polysaccharide deacetylase family protein</fullName>
    </submittedName>
</protein>
<gene>
    <name evidence="7" type="ORF">MM213_17330</name>
</gene>
<keyword evidence="6" id="KW-0732">Signal</keyword>
<feature type="chain" id="PRO_5046035842" evidence="6">
    <location>
        <begin position="28"/>
        <end position="357"/>
    </location>
</feature>
<accession>A0ABS9VFR8</accession>
<dbReference type="Proteomes" id="UP001165430">
    <property type="component" value="Unassembled WGS sequence"/>
</dbReference>
<dbReference type="InterPro" id="IPR011330">
    <property type="entry name" value="Glyco_hydro/deAcase_b/a-brl"/>
</dbReference>
<feature type="signal peptide" evidence="6">
    <location>
        <begin position="1"/>
        <end position="27"/>
    </location>
</feature>
<dbReference type="PANTHER" id="PTHR31609:SF1">
    <property type="entry name" value="CARBOHYDRATE DEACETYLASE"/>
    <property type="match status" value="1"/>
</dbReference>
<reference evidence="7" key="1">
    <citation type="submission" date="2022-03" db="EMBL/GenBank/DDBJ databases">
        <title>De novo assembled genomes of Belliella spp. (Cyclobacteriaceae) strains.</title>
        <authorList>
            <person name="Szabo A."/>
            <person name="Korponai K."/>
            <person name="Felfoldi T."/>
        </authorList>
    </citation>
    <scope>NUCLEOTIDE SEQUENCE</scope>
    <source>
        <strain evidence="7">DSM 111903</strain>
    </source>
</reference>
<sequence length="357" mass="40567">MNYKQRLTSLSICFFLLFGGVTTHLSAQVTYSEKLGWEKGQKVVIFHVDDSGMSYESNLGTIKSMEEGVATSCSVMMPCAWSGSFVNYALENPHMDVGVHLTLTSEWKDYRWEPLSGKALTPSLHDQEGAMWKSVELVVNNASPEEVYIEMKSQIDRAINLGLKPTHLDSHMGTLFAHEPFLEKYIQVGAEYGIPVMFPGGNNKLLEESLNYPIVQKLKAEGKYRDGMQLPKQSLLKNTTPVGQKIWSLGLPVLDDLHTISGKWKPEKENYTLEELGKHKVLEIKRVIETMEPGLLMVIVHCNEYSEFFDRISGSGDSRYADMLSMIDPDLKKHLEENNVILTTWREVMERRKKSKK</sequence>
<evidence type="ECO:0000256" key="4">
    <source>
        <dbReference type="ARBA" id="ARBA00022842"/>
    </source>
</evidence>
<evidence type="ECO:0000256" key="6">
    <source>
        <dbReference type="SAM" id="SignalP"/>
    </source>
</evidence>
<keyword evidence="4" id="KW-0460">Magnesium</keyword>
<evidence type="ECO:0000313" key="8">
    <source>
        <dbReference type="Proteomes" id="UP001165430"/>
    </source>
</evidence>
<dbReference type="Pfam" id="PF04794">
    <property type="entry name" value="YdjC"/>
    <property type="match status" value="1"/>
</dbReference>
<evidence type="ECO:0000256" key="3">
    <source>
        <dbReference type="ARBA" id="ARBA00022801"/>
    </source>
</evidence>
<keyword evidence="2" id="KW-0479">Metal-binding</keyword>
<keyword evidence="5" id="KW-0119">Carbohydrate metabolism</keyword>
<dbReference type="CDD" id="cd10802">
    <property type="entry name" value="YdjC_TTHB029_like"/>
    <property type="match status" value="1"/>
</dbReference>
<keyword evidence="8" id="KW-1185">Reference proteome</keyword>
<dbReference type="InterPro" id="IPR006879">
    <property type="entry name" value="YdjC-like"/>
</dbReference>
<keyword evidence="3" id="KW-0378">Hydrolase</keyword>
<comment type="cofactor">
    <cofactor evidence="1">
        <name>Mg(2+)</name>
        <dbReference type="ChEBI" id="CHEBI:18420"/>
    </cofactor>
</comment>
<evidence type="ECO:0000313" key="7">
    <source>
        <dbReference type="EMBL" id="MCH7415266.1"/>
    </source>
</evidence>
<evidence type="ECO:0000256" key="1">
    <source>
        <dbReference type="ARBA" id="ARBA00001946"/>
    </source>
</evidence>